<dbReference type="EMBL" id="JABEYC010000354">
    <property type="protein sequence ID" value="KAF4978611.1"/>
    <property type="molecule type" value="Genomic_DNA"/>
</dbReference>
<dbReference type="PANTHER" id="PTHR42923">
    <property type="entry name" value="PROTOPORPHYRINOGEN OXIDASE"/>
    <property type="match status" value="1"/>
</dbReference>
<dbReference type="Gene3D" id="1.10.3110.10">
    <property type="entry name" value="protoporphyrinogen ix oxidase, domain 3"/>
    <property type="match status" value="1"/>
</dbReference>
<dbReference type="SUPFAM" id="SSF53335">
    <property type="entry name" value="S-adenosyl-L-methionine-dependent methyltransferases"/>
    <property type="match status" value="1"/>
</dbReference>
<reference evidence="3" key="1">
    <citation type="journal article" date="2020" name="BMC Genomics">
        <title>Correction to: Identification and distribution of gene clusters required for synthesis of sphingolipid metabolism inhibitors in diverse species of the filamentous fungus Fusarium.</title>
        <authorList>
            <person name="Kim H.S."/>
            <person name="Lohmar J.M."/>
            <person name="Busman M."/>
            <person name="Brown D.W."/>
            <person name="Naumann T.A."/>
            <person name="Divon H.H."/>
            <person name="Lysoe E."/>
            <person name="Uhlig S."/>
            <person name="Proctor R.H."/>
        </authorList>
    </citation>
    <scope>NUCLEOTIDE SEQUENCE</scope>
    <source>
        <strain evidence="3">NRRL 22465</strain>
    </source>
</reference>
<feature type="domain" description="Amine oxidase" evidence="2">
    <location>
        <begin position="200"/>
        <end position="326"/>
    </location>
</feature>
<dbReference type="Gene3D" id="3.90.660.20">
    <property type="entry name" value="Protoporphyrinogen oxidase, mitochondrial, domain 2"/>
    <property type="match status" value="1"/>
</dbReference>
<evidence type="ECO:0000313" key="3">
    <source>
        <dbReference type="EMBL" id="KAF4978611.1"/>
    </source>
</evidence>
<dbReference type="InterPro" id="IPR002937">
    <property type="entry name" value="Amino_oxidase"/>
</dbReference>
<evidence type="ECO:0000259" key="2">
    <source>
        <dbReference type="Pfam" id="PF01593"/>
    </source>
</evidence>
<dbReference type="SUPFAM" id="SSF51905">
    <property type="entry name" value="FAD/NAD(P)-binding domain"/>
    <property type="match status" value="1"/>
</dbReference>
<evidence type="ECO:0000256" key="1">
    <source>
        <dbReference type="SAM" id="Phobius"/>
    </source>
</evidence>
<evidence type="ECO:0000313" key="4">
    <source>
        <dbReference type="Proteomes" id="UP000635477"/>
    </source>
</evidence>
<dbReference type="Pfam" id="PF13450">
    <property type="entry name" value="NAD_binding_8"/>
    <property type="match status" value="1"/>
</dbReference>
<name>A0A8H4UL88_9HYPO</name>
<keyword evidence="4" id="KW-1185">Reference proteome</keyword>
<gene>
    <name evidence="3" type="ORF">FZEAL_5014</name>
</gene>
<dbReference type="Gene3D" id="3.50.50.60">
    <property type="entry name" value="FAD/NAD(P)-binding domain"/>
    <property type="match status" value="2"/>
</dbReference>
<dbReference type="OrthoDB" id="5977668at2759"/>
<reference evidence="3" key="2">
    <citation type="submission" date="2020-05" db="EMBL/GenBank/DDBJ databases">
        <authorList>
            <person name="Kim H.-S."/>
            <person name="Proctor R.H."/>
            <person name="Brown D.W."/>
        </authorList>
    </citation>
    <scope>NUCLEOTIDE SEQUENCE</scope>
    <source>
        <strain evidence="3">NRRL 22465</strain>
    </source>
</reference>
<dbReference type="GO" id="GO:0016491">
    <property type="term" value="F:oxidoreductase activity"/>
    <property type="evidence" value="ECO:0007669"/>
    <property type="project" value="InterPro"/>
</dbReference>
<feature type="transmembrane region" description="Helical" evidence="1">
    <location>
        <begin position="524"/>
        <end position="543"/>
    </location>
</feature>
<dbReference type="InterPro" id="IPR050464">
    <property type="entry name" value="Zeta_carotene_desat/Oxidored"/>
</dbReference>
<keyword evidence="1" id="KW-1133">Transmembrane helix</keyword>
<dbReference type="InterPro" id="IPR029063">
    <property type="entry name" value="SAM-dependent_MTases_sf"/>
</dbReference>
<dbReference type="Gene3D" id="3.40.50.150">
    <property type="entry name" value="Vaccinia Virus protein VP39"/>
    <property type="match status" value="1"/>
</dbReference>
<keyword evidence="1" id="KW-0472">Membrane</keyword>
<protein>
    <recommendedName>
        <fullName evidence="2">Amine oxidase domain-containing protein</fullName>
    </recommendedName>
</protein>
<comment type="caution">
    <text evidence="3">The sequence shown here is derived from an EMBL/GenBank/DDBJ whole genome shotgun (WGS) entry which is preliminary data.</text>
</comment>
<keyword evidence="1" id="KW-0812">Transmembrane</keyword>
<accession>A0A8H4UL88</accession>
<organism evidence="3 4">
    <name type="scientific">Fusarium zealandicum</name>
    <dbReference type="NCBI Taxonomy" id="1053134"/>
    <lineage>
        <taxon>Eukaryota</taxon>
        <taxon>Fungi</taxon>
        <taxon>Dikarya</taxon>
        <taxon>Ascomycota</taxon>
        <taxon>Pezizomycotina</taxon>
        <taxon>Sordariomycetes</taxon>
        <taxon>Hypocreomycetidae</taxon>
        <taxon>Hypocreales</taxon>
        <taxon>Nectriaceae</taxon>
        <taxon>Fusarium</taxon>
        <taxon>Fusarium staphyleae species complex</taxon>
    </lineage>
</organism>
<sequence>MNEQHAVPRRERVAVIGTGLAGLTTAYLLQSDQDGRYAVTLFEQADRLSFDSASVTIRNDKTDVVERIDLPMRASAGGYYGHLLRMYRHLRIPLHPIRFLFVFAKASSPTTIDGTNAQDRPQRDDTIAQESYFVHASNLHQMPPPWPGNRGVLRHILEILYLTVCQFWFTIACLLVCPLQTQETSESFADYIQRIRLPRRYASHYLLPLLSSVSTCSHDELLAFPASDIVDYKKLSHGQQHYTVCGGVSQVQSRLTEGLKDVRLNSRVIEVVPGLDGTTTAVRWQPMVDGSAGVSEQTFDRIVLAVSPDVAGRIFRPLRSTLERLPTRLVESSVLKPEELGGQPVVSVTSDGLVQAGACAHHVADTSPPQTITLRTLFPQTGSGQTEALHTMPSGVVVSTCPLQEPADPEATLKKAKFTRTLRNTESKALIQKITGGSRASYKARDDDVSTWVNGQDNVCISVASVMPVVRYRVWATPNHNLQPVISAIASSVISVNAISRPLRASPNLEMEGSQGQSSFTGGFMWGIAFTLAVVAVVSITILRKSDIYGLGHWKLNIRSPPQSMWMNVGYWKNSQGEPIQDFQDACTALLRQIVGLSGILDEISSETGSRRSLAILDLGFGCGDQTWELARLSQSHSFDNFRYVGLTLNNAQVQTARQKIYREIASAGADAGGIAAESFSLFCANAAKPETWSPQVADAVYSLADENFTERWLLALDCLYHFSPSRKPVFEHAARELDAQFMAFDLLINESASSMDILKARLIGKMMGCPLGAFLTEKEYRDQLVECGYDRKLITIKEITDHVFSGLVKFLNRQDQLLGEYGVSLGGYKLAGRLFDWFDRSRVVRAVVVVARTKSKTG</sequence>
<dbReference type="AlphaFoldDB" id="A0A8H4UL88"/>
<dbReference type="Pfam" id="PF01593">
    <property type="entry name" value="Amino_oxidase"/>
    <property type="match status" value="1"/>
</dbReference>
<dbReference type="InterPro" id="IPR036188">
    <property type="entry name" value="FAD/NAD-bd_sf"/>
</dbReference>
<proteinExistence type="predicted"/>
<dbReference type="Proteomes" id="UP000635477">
    <property type="component" value="Unassembled WGS sequence"/>
</dbReference>
<dbReference type="PANTHER" id="PTHR42923:SF42">
    <property type="entry name" value="AMINE OXIDASE DOMAIN-CONTAINING PROTEIN"/>
    <property type="match status" value="1"/>
</dbReference>